<dbReference type="RefSeq" id="WP_215582094.1">
    <property type="nucleotide sequence ID" value="NZ_CP073754.1"/>
</dbReference>
<feature type="region of interest" description="Disordered" evidence="1">
    <location>
        <begin position="114"/>
        <end position="152"/>
    </location>
</feature>
<dbReference type="AlphaFoldDB" id="A0A975MMS9"/>
<organism evidence="3 4">
    <name type="scientific">Methylomonas paludis</name>
    <dbReference type="NCBI Taxonomy" id="1173101"/>
    <lineage>
        <taxon>Bacteria</taxon>
        <taxon>Pseudomonadati</taxon>
        <taxon>Pseudomonadota</taxon>
        <taxon>Gammaproteobacteria</taxon>
        <taxon>Methylococcales</taxon>
        <taxon>Methylococcaceae</taxon>
        <taxon>Methylomonas</taxon>
    </lineage>
</organism>
<dbReference type="KEGG" id="mpad:KEF85_15410"/>
<evidence type="ECO:0000256" key="2">
    <source>
        <dbReference type="SAM" id="SignalP"/>
    </source>
</evidence>
<protein>
    <recommendedName>
        <fullName evidence="5">Low-complexity protein</fullName>
    </recommendedName>
</protein>
<dbReference type="EMBL" id="CP073754">
    <property type="protein sequence ID" value="QWF70687.1"/>
    <property type="molecule type" value="Genomic_DNA"/>
</dbReference>
<gene>
    <name evidence="3" type="ORF">KEF85_15410</name>
</gene>
<feature type="chain" id="PRO_5036801001" description="Low-complexity protein" evidence="2">
    <location>
        <begin position="28"/>
        <end position="152"/>
    </location>
</feature>
<accession>A0A975MMS9</accession>
<dbReference type="Proteomes" id="UP000676649">
    <property type="component" value="Chromosome"/>
</dbReference>
<proteinExistence type="predicted"/>
<name>A0A975MMS9_9GAMM</name>
<evidence type="ECO:0000313" key="3">
    <source>
        <dbReference type="EMBL" id="QWF70687.1"/>
    </source>
</evidence>
<reference evidence="3" key="1">
    <citation type="submission" date="2021-04" db="EMBL/GenBank/DDBJ databases">
        <title>Draft genome sequence data of methanotrophic Methylovulum sp. strain S1L and Methylomonas sp. strain S2AM isolated from boreal lake water columns.</title>
        <authorList>
            <person name="Rissanen A.J."/>
            <person name="Mangayil R."/>
            <person name="Svenning M.M."/>
            <person name="Khanongnuch R."/>
        </authorList>
    </citation>
    <scope>NUCLEOTIDE SEQUENCE</scope>
    <source>
        <strain evidence="3">S2AM</strain>
    </source>
</reference>
<keyword evidence="2" id="KW-0732">Signal</keyword>
<evidence type="ECO:0008006" key="5">
    <source>
        <dbReference type="Google" id="ProtNLM"/>
    </source>
</evidence>
<keyword evidence="4" id="KW-1185">Reference proteome</keyword>
<evidence type="ECO:0000256" key="1">
    <source>
        <dbReference type="SAM" id="MobiDB-lite"/>
    </source>
</evidence>
<evidence type="ECO:0000313" key="4">
    <source>
        <dbReference type="Proteomes" id="UP000676649"/>
    </source>
</evidence>
<feature type="signal peptide" evidence="2">
    <location>
        <begin position="1"/>
        <end position="27"/>
    </location>
</feature>
<sequence>MKKFTKSPLAAAMGTLVLTGFIADVSADVNPFAVTELSSGYMQMADLNNKVSEGGCGSNNGNSGQTKATQGSCGEGKCGAMMSGGKMKPGMEHSCGAMMKNHDGACGMAVSATPAGEHADHKPAQEKASQGSCGAAHDKSGDGSCGAMMKGH</sequence>